<feature type="region of interest" description="Disordered" evidence="1">
    <location>
        <begin position="32"/>
        <end position="51"/>
    </location>
</feature>
<accession>A0A7Z0J0P2</accession>
<comment type="caution">
    <text evidence="2">The sequence shown here is derived from an EMBL/GenBank/DDBJ whole genome shotgun (WGS) entry which is preliminary data.</text>
</comment>
<dbReference type="EMBL" id="JACBZV010000011">
    <property type="protein sequence ID" value="NYJ14227.1"/>
    <property type="molecule type" value="Genomic_DNA"/>
</dbReference>
<protein>
    <submittedName>
        <fullName evidence="2">Uncharacterized protein</fullName>
    </submittedName>
</protein>
<dbReference type="Proteomes" id="UP000535276">
    <property type="component" value="Unassembled WGS sequence"/>
</dbReference>
<proteinExistence type="predicted"/>
<evidence type="ECO:0000256" key="1">
    <source>
        <dbReference type="SAM" id="MobiDB-lite"/>
    </source>
</evidence>
<dbReference type="AlphaFoldDB" id="A0A7Z0J0P2"/>
<evidence type="ECO:0000313" key="3">
    <source>
        <dbReference type="Proteomes" id="UP000535276"/>
    </source>
</evidence>
<name>A0A7Z0J0P2_RHILE</name>
<sequence>MPLTLTLSPQAGRGDVPNVALRLTEAVRHIPFSPPAGRRWRQPDEGHPQLS</sequence>
<reference evidence="2 3" key="1">
    <citation type="submission" date="2020-07" db="EMBL/GenBank/DDBJ databases">
        <title>Genomic Encyclopedia of Type Strains, Phase IV (KMG-V): Genome sequencing to study the core and pangenomes of soil and plant-associated prokaryotes.</title>
        <authorList>
            <person name="Whitman W."/>
        </authorList>
    </citation>
    <scope>NUCLEOTIDE SEQUENCE [LARGE SCALE GENOMIC DNA]</scope>
    <source>
        <strain evidence="2 3">SEMIA 4052</strain>
    </source>
</reference>
<feature type="compositionally biased region" description="Basic and acidic residues" evidence="1">
    <location>
        <begin position="41"/>
        <end position="51"/>
    </location>
</feature>
<evidence type="ECO:0000313" key="2">
    <source>
        <dbReference type="EMBL" id="NYJ14227.1"/>
    </source>
</evidence>
<gene>
    <name evidence="2" type="ORF">GGI64_005319</name>
</gene>
<organism evidence="2 3">
    <name type="scientific">Rhizobium leguminosarum</name>
    <dbReference type="NCBI Taxonomy" id="384"/>
    <lineage>
        <taxon>Bacteria</taxon>
        <taxon>Pseudomonadati</taxon>
        <taxon>Pseudomonadota</taxon>
        <taxon>Alphaproteobacteria</taxon>
        <taxon>Hyphomicrobiales</taxon>
        <taxon>Rhizobiaceae</taxon>
        <taxon>Rhizobium/Agrobacterium group</taxon>
        <taxon>Rhizobium</taxon>
    </lineage>
</organism>